<evidence type="ECO:0000256" key="7">
    <source>
        <dbReference type="ARBA" id="ARBA00022833"/>
    </source>
</evidence>
<dbReference type="OrthoDB" id="248751at2759"/>
<evidence type="ECO:0000256" key="6">
    <source>
        <dbReference type="ARBA" id="ARBA00022771"/>
    </source>
</evidence>
<dbReference type="RefSeq" id="XP_028136921.1">
    <property type="nucleotide sequence ID" value="XM_028281120.1"/>
</dbReference>
<evidence type="ECO:0000313" key="15">
    <source>
        <dbReference type="Proteomes" id="UP001652700"/>
    </source>
</evidence>
<dbReference type="EnsemblMetazoa" id="XM_028281120.2">
    <property type="protein sequence ID" value="XP_028136921.1"/>
    <property type="gene ID" value="LOC114331526"/>
</dbReference>
<evidence type="ECO:0000256" key="8">
    <source>
        <dbReference type="ARBA" id="ARBA00023015"/>
    </source>
</evidence>
<comment type="subcellular location">
    <subcellularLocation>
        <location evidence="1 12">Nucleus</location>
    </subcellularLocation>
</comment>
<evidence type="ECO:0000313" key="16">
    <source>
        <dbReference type="RefSeq" id="XP_028136921.1"/>
    </source>
</evidence>
<organism evidence="16">
    <name type="scientific">Diabrotica virgifera virgifera</name>
    <name type="common">western corn rootworm</name>
    <dbReference type="NCBI Taxonomy" id="50390"/>
    <lineage>
        <taxon>Eukaryota</taxon>
        <taxon>Metazoa</taxon>
        <taxon>Ecdysozoa</taxon>
        <taxon>Arthropoda</taxon>
        <taxon>Hexapoda</taxon>
        <taxon>Insecta</taxon>
        <taxon>Pterygota</taxon>
        <taxon>Neoptera</taxon>
        <taxon>Endopterygota</taxon>
        <taxon>Coleoptera</taxon>
        <taxon>Polyphaga</taxon>
        <taxon>Cucujiformia</taxon>
        <taxon>Chrysomeloidea</taxon>
        <taxon>Chrysomelidae</taxon>
        <taxon>Galerucinae</taxon>
        <taxon>Diabroticina</taxon>
        <taxon>Diabroticites</taxon>
        <taxon>Diabrotica</taxon>
    </lineage>
</organism>
<dbReference type="InParanoid" id="A0A6P7FLK7"/>
<keyword evidence="15" id="KW-1185">Reference proteome</keyword>
<accession>A0A6P7FLK7</accession>
<sequence>MSTNIIPDNLQDLRACLVCSLIKTIHQFKKDGCNNCETFLKLKNNTDNIYDCTSSNFKGTVCMMNSKDSWVCKWQRIQEFSPGMYAISVCGRLPKAVIRDMRNRGVSYKNRDTSS</sequence>
<keyword evidence="9" id="KW-0010">Activator</keyword>
<reference evidence="14" key="2">
    <citation type="submission" date="2025-05" db="UniProtKB">
        <authorList>
            <consortium name="EnsemblMetazoa"/>
        </authorList>
    </citation>
    <scope>IDENTIFICATION</scope>
</reference>
<keyword evidence="10 12" id="KW-0804">Transcription</keyword>
<feature type="domain" description="Spt4/RpoE2 zinc finger" evidence="13">
    <location>
        <begin position="13"/>
        <end position="90"/>
    </location>
</feature>
<dbReference type="SUPFAM" id="SSF63393">
    <property type="entry name" value="RNA polymerase subunits"/>
    <property type="match status" value="1"/>
</dbReference>
<comment type="function">
    <text evidence="12">Component of the DRB sensitivity-inducing factor complex (DSIF complex), which regulates transcription elongation by RNA polymerase II.</text>
</comment>
<dbReference type="Pfam" id="PF06093">
    <property type="entry name" value="Spt4"/>
    <property type="match status" value="1"/>
</dbReference>
<evidence type="ECO:0000256" key="10">
    <source>
        <dbReference type="ARBA" id="ARBA00023163"/>
    </source>
</evidence>
<dbReference type="PANTHER" id="PTHR12882">
    <property type="entry name" value="SUPPRESSOR OF TY 4"/>
    <property type="match status" value="1"/>
</dbReference>
<evidence type="ECO:0000256" key="3">
    <source>
        <dbReference type="ARBA" id="ARBA00020182"/>
    </source>
</evidence>
<evidence type="ECO:0000256" key="1">
    <source>
        <dbReference type="ARBA" id="ARBA00004123"/>
    </source>
</evidence>
<evidence type="ECO:0000256" key="12">
    <source>
        <dbReference type="PIRNR" id="PIRNR025023"/>
    </source>
</evidence>
<dbReference type="Proteomes" id="UP001652700">
    <property type="component" value="Unplaced"/>
</dbReference>
<evidence type="ECO:0000259" key="13">
    <source>
        <dbReference type="SMART" id="SM01389"/>
    </source>
</evidence>
<evidence type="ECO:0000256" key="4">
    <source>
        <dbReference type="ARBA" id="ARBA00022491"/>
    </source>
</evidence>
<keyword evidence="5" id="KW-0479">Metal-binding</keyword>
<evidence type="ECO:0000256" key="5">
    <source>
        <dbReference type="ARBA" id="ARBA00022723"/>
    </source>
</evidence>
<evidence type="ECO:0000313" key="14">
    <source>
        <dbReference type="EnsemblMetazoa" id="XP_028136921.1"/>
    </source>
</evidence>
<keyword evidence="8" id="KW-0805">Transcription regulation</keyword>
<dbReference type="GO" id="GO:0006355">
    <property type="term" value="P:regulation of DNA-templated transcription"/>
    <property type="evidence" value="ECO:0007669"/>
    <property type="project" value="InterPro"/>
</dbReference>
<dbReference type="KEGG" id="dvv:114331526"/>
<dbReference type="PANTHER" id="PTHR12882:SF1">
    <property type="entry name" value="TRANSCRIPTION ELONGATION FACTOR SPT4"/>
    <property type="match status" value="1"/>
</dbReference>
<keyword evidence="11 12" id="KW-0539">Nucleus</keyword>
<dbReference type="GO" id="GO:0140673">
    <property type="term" value="P:transcription elongation-coupled chromatin remodeling"/>
    <property type="evidence" value="ECO:0007669"/>
    <property type="project" value="InterPro"/>
</dbReference>
<evidence type="ECO:0000256" key="9">
    <source>
        <dbReference type="ARBA" id="ARBA00023159"/>
    </source>
</evidence>
<dbReference type="SMART" id="SM01389">
    <property type="entry name" value="Spt4"/>
    <property type="match status" value="1"/>
</dbReference>
<dbReference type="FunFam" id="3.30.40.210:FF:000001">
    <property type="entry name" value="Transcription elongation factor SPT4"/>
    <property type="match status" value="1"/>
</dbReference>
<comment type="similarity">
    <text evidence="2 12">Belongs to the SPT4 family.</text>
</comment>
<proteinExistence type="inferred from homology"/>
<dbReference type="Gene3D" id="3.30.40.210">
    <property type="match status" value="1"/>
</dbReference>
<dbReference type="InterPro" id="IPR009287">
    <property type="entry name" value="Spt4"/>
</dbReference>
<keyword evidence="4" id="KW-0678">Repressor</keyword>
<dbReference type="PIRSF" id="PIRSF025023">
    <property type="entry name" value="Spt4"/>
    <property type="match status" value="1"/>
</dbReference>
<name>A0A6P7FLK7_DIAVI</name>
<gene>
    <name evidence="16" type="primary">LOC114331526</name>
</gene>
<keyword evidence="7" id="KW-0862">Zinc</keyword>
<keyword evidence="6" id="KW-0863">Zinc-finger</keyword>
<dbReference type="CDD" id="cd07973">
    <property type="entry name" value="Spt4"/>
    <property type="match status" value="1"/>
</dbReference>
<dbReference type="GO" id="GO:0008270">
    <property type="term" value="F:zinc ion binding"/>
    <property type="evidence" value="ECO:0007669"/>
    <property type="project" value="UniProtKB-KW"/>
</dbReference>
<evidence type="ECO:0000256" key="2">
    <source>
        <dbReference type="ARBA" id="ARBA00010464"/>
    </source>
</evidence>
<dbReference type="GO" id="GO:0000993">
    <property type="term" value="F:RNA polymerase II complex binding"/>
    <property type="evidence" value="ECO:0007669"/>
    <property type="project" value="TreeGrafter"/>
</dbReference>
<dbReference type="InterPro" id="IPR038510">
    <property type="entry name" value="Spt4_sf"/>
</dbReference>
<dbReference type="AlphaFoldDB" id="A0A6P7FLK7"/>
<dbReference type="GeneID" id="114331526"/>
<dbReference type="GO" id="GO:0032044">
    <property type="term" value="C:DSIF complex"/>
    <property type="evidence" value="ECO:0007669"/>
    <property type="project" value="TreeGrafter"/>
</dbReference>
<dbReference type="InterPro" id="IPR029040">
    <property type="entry name" value="RPABC4/Spt4"/>
</dbReference>
<reference evidence="16" key="1">
    <citation type="submission" date="2025-04" db="UniProtKB">
        <authorList>
            <consortium name="RefSeq"/>
        </authorList>
    </citation>
    <scope>IDENTIFICATION</scope>
    <source>
        <tissue evidence="16">Whole insect</tissue>
    </source>
</reference>
<evidence type="ECO:0000256" key="11">
    <source>
        <dbReference type="ARBA" id="ARBA00023242"/>
    </source>
</evidence>
<dbReference type="InterPro" id="IPR022800">
    <property type="entry name" value="Spt4/RpoE2_Znf"/>
</dbReference>
<protein>
    <recommendedName>
        <fullName evidence="3 12">Transcription elongation factor SPT4</fullName>
    </recommendedName>
</protein>